<dbReference type="Gene3D" id="1.20.58.80">
    <property type="entry name" value="Phosphotransferase system, lactose/cellobiose-type IIA subunit"/>
    <property type="match status" value="1"/>
</dbReference>
<feature type="compositionally biased region" description="Polar residues" evidence="1">
    <location>
        <begin position="1170"/>
        <end position="1181"/>
    </location>
</feature>
<dbReference type="EMBL" id="QJNU01000012">
    <property type="protein sequence ID" value="RYP10792.1"/>
    <property type="molecule type" value="Genomic_DNA"/>
</dbReference>
<feature type="compositionally biased region" description="Low complexity" evidence="1">
    <location>
        <begin position="299"/>
        <end position="334"/>
    </location>
</feature>
<sequence>MPPSPPYATIHSSASISNLSFQTQPQHQQFQSQSQHQPENRTQHLQHQQRQHPQQQQQQQQNRSRQSQQYLPASPFDPQYLPRHQQLQQADPVAGNRANSPFRPAVTGPRAEQGVASSAPNFTVPNYQAPRSTKGLPAQYYHYNDKGRSGSRTRAGGANGQPYDGGGRPESRTERHAHAHAHASGGDGSKLLSSAYSQGNASVTGLGIGIETADGLAIIGSQGPGRYDLAHNNHLPQGQRQPERQQQQQKRLADSQTIIGSHYRNGGTISTSAADAISNSTATTSMTPTPAPASPPPSAAISTSTFATTTTAVSTSTYTTTSASTSTSTLTLTPELRTNQLSDRRPAIQPRTSSLLPPPYRGDFTRDYTLTTAKPSPQSRVGVGANHTSPDLSLSPKSKPNTGTDSNSDSKPQPRPNLSVDVYTNIHHASNSSSTFDSLTASSQATSNDNSGVLSPASEGLRNLHRWSASTASTALSPPIEQKQKFFHHQSTSSSPSRRVSIDSIALFERQQAEQPSTSFAQASQSPPSRNLTKRRLSSGSILGTASPPRARASGQPPPRPSSPPLSARPPPRVRLPSLPPIVSHPPLDVNQGPQPTDSAHPAQRPSPALGTPESVFSNHRRTELNNPSDSLAAASNTSSPAATRGNSPALLPAAPVVRDTMRGHTRNRSSTGNGGSEPPKPEKRSKPSQKAMLSKALSKANMAVHLDNAQEYERARESYIEACDLLCQVLARTTGEEDRKKLEAIRRTYTTRIEELDGMLPGRSQRVKELPPRPESLDYGGTPAYSSSIDEQDEPAVFGTATTAIIGREQSPKSIGASTPVSPARRRPTLDASRLGTPPRAGAPRSSLQSSLSPVRRNFEGGNLSVSRTEDAPFLPAPLSPRRPISPARPPSPDPIVRRDFSLPSDRLGADSRASKHSRIPSHESVSWLDPIDESGGSAASSVHSRSSSLGITRRHTRAVSRSTEAEFDAALDAAVEAAYDDGYELMDPTDMAYDDDDDYKADRARNTTQKGDLVNERVQQTEREAAINLARERERQRQLSTSGDSQTFGVEYDGNDSEEDERILDEFTEYAVSDYSFGQQSQQISNGTRASDSSGLTSRTWHSSIGSNPPTATTLSTVTEIPSPAPISKNAPPSLPPSQALPQIPQAQPASGVRTRRLSGRNLAQLKIETSQIGQTPSTAPDVAAPASPQTGPQKTGGYIVQQRQALSATSARPGAFSVRASSPSARDGRAAEADEVRPPPSRRSRSRGTIQEEDEGPRTESPSLFRPKLHSNFSSSSLRSLRQRQLSISNLDDAESPLTPLSQQPTNTSISRQPLMPAVPSTPLASSFRDRSVPGFGGLHLFESDFHVPAPHSPGSLHERPSDAPLPLEPCPADVMLRPFWLMRALYQTLAHPRGGYLTHRLFVPRDAWKVKGVKLRALEDKTSQCDLLTAALLKLARVDSTDADAVLDEMQSFENILEQVQATLTRRLGNDVGTHGMANDKDGESATPVVPRSASVSSKSAFSWRRLRSKGSAANLTSAYGSKSSSGGGGAGSSEKEVVTVTGSGTIPSLPMVAHPSSRPAKRDVASVKFDGPNAGYMASLARLFDAAQTVARQVEDPGLRHADKTQVGLELCTRHAAEFFGFYICRFVLQDLGLLLDKFVKRGSEWVLN</sequence>
<organism evidence="3 4">
    <name type="scientific">Monosporascus ibericus</name>
    <dbReference type="NCBI Taxonomy" id="155417"/>
    <lineage>
        <taxon>Eukaryota</taxon>
        <taxon>Fungi</taxon>
        <taxon>Dikarya</taxon>
        <taxon>Ascomycota</taxon>
        <taxon>Pezizomycotina</taxon>
        <taxon>Sordariomycetes</taxon>
        <taxon>Xylariomycetidae</taxon>
        <taxon>Xylariales</taxon>
        <taxon>Xylariales incertae sedis</taxon>
        <taxon>Monosporascus</taxon>
    </lineage>
</organism>
<gene>
    <name evidence="3" type="ORF">DL764_000414</name>
</gene>
<dbReference type="SUPFAM" id="SSF116846">
    <property type="entry name" value="MIT domain"/>
    <property type="match status" value="1"/>
</dbReference>
<feature type="compositionally biased region" description="Polar residues" evidence="1">
    <location>
        <begin position="368"/>
        <end position="379"/>
    </location>
</feature>
<dbReference type="InterPro" id="IPR036181">
    <property type="entry name" value="MIT_dom_sf"/>
</dbReference>
<feature type="region of interest" description="Disordered" evidence="1">
    <location>
        <begin position="1170"/>
        <end position="1198"/>
    </location>
</feature>
<feature type="region of interest" description="Disordered" evidence="1">
    <location>
        <begin position="806"/>
        <end position="959"/>
    </location>
</feature>
<dbReference type="Proteomes" id="UP000293360">
    <property type="component" value="Unassembled WGS sequence"/>
</dbReference>
<feature type="region of interest" description="Disordered" evidence="1">
    <location>
        <begin position="1210"/>
        <end position="1320"/>
    </location>
</feature>
<feature type="region of interest" description="Disordered" evidence="1">
    <location>
        <begin position="765"/>
        <end position="790"/>
    </location>
</feature>
<keyword evidence="4" id="KW-1185">Reference proteome</keyword>
<feature type="domain" description="MIT" evidence="2">
    <location>
        <begin position="690"/>
        <end position="767"/>
    </location>
</feature>
<dbReference type="SMART" id="SM00745">
    <property type="entry name" value="MIT"/>
    <property type="match status" value="1"/>
</dbReference>
<feature type="compositionally biased region" description="Polar residues" evidence="1">
    <location>
        <begin position="813"/>
        <end position="822"/>
    </location>
</feature>
<dbReference type="OrthoDB" id="2245455at2759"/>
<feature type="region of interest" description="Disordered" evidence="1">
    <location>
        <begin position="1034"/>
        <end position="1061"/>
    </location>
</feature>
<feature type="compositionally biased region" description="Low complexity" evidence="1">
    <location>
        <begin position="936"/>
        <end position="950"/>
    </location>
</feature>
<feature type="region of interest" description="Disordered" evidence="1">
    <location>
        <begin position="227"/>
        <end position="254"/>
    </location>
</feature>
<feature type="region of interest" description="Disordered" evidence="1">
    <location>
        <begin position="511"/>
        <end position="694"/>
    </location>
</feature>
<feature type="region of interest" description="Disordered" evidence="1">
    <location>
        <begin position="1521"/>
        <end position="1543"/>
    </location>
</feature>
<reference evidence="3 4" key="1">
    <citation type="submission" date="2018-06" db="EMBL/GenBank/DDBJ databases">
        <title>Complete Genomes of Monosporascus.</title>
        <authorList>
            <person name="Robinson A.J."/>
            <person name="Natvig D.O."/>
        </authorList>
    </citation>
    <scope>NUCLEOTIDE SEQUENCE [LARGE SCALE GENOMIC DNA]</scope>
    <source>
        <strain evidence="3 4">CBS 110550</strain>
    </source>
</reference>
<feature type="compositionally biased region" description="Pro residues" evidence="1">
    <location>
        <begin position="556"/>
        <end position="584"/>
    </location>
</feature>
<feature type="region of interest" description="Disordered" evidence="1">
    <location>
        <begin position="1080"/>
        <end position="1158"/>
    </location>
</feature>
<feature type="region of interest" description="Disordered" evidence="1">
    <location>
        <begin position="1"/>
        <end position="190"/>
    </location>
</feature>
<feature type="compositionally biased region" description="Polar residues" evidence="1">
    <location>
        <begin position="115"/>
        <end position="131"/>
    </location>
</feature>
<feature type="region of interest" description="Disordered" evidence="1">
    <location>
        <begin position="1475"/>
        <end position="1496"/>
    </location>
</feature>
<feature type="region of interest" description="Disordered" evidence="1">
    <location>
        <begin position="431"/>
        <end position="457"/>
    </location>
</feature>
<feature type="compositionally biased region" description="Basic and acidic residues" evidence="1">
    <location>
        <begin position="1229"/>
        <end position="1240"/>
    </location>
</feature>
<feature type="compositionally biased region" description="Polar residues" evidence="1">
    <location>
        <begin position="1040"/>
        <end position="1050"/>
    </location>
</feature>
<feature type="compositionally biased region" description="Polar residues" evidence="1">
    <location>
        <begin position="401"/>
        <end position="411"/>
    </location>
</feature>
<feature type="compositionally biased region" description="Basic and acidic residues" evidence="1">
    <location>
        <begin position="767"/>
        <end position="777"/>
    </location>
</feature>
<feature type="compositionally biased region" description="Polar residues" evidence="1">
    <location>
        <begin position="1302"/>
        <end position="1315"/>
    </location>
</feature>
<feature type="compositionally biased region" description="Pro residues" evidence="1">
    <location>
        <begin position="289"/>
        <end position="298"/>
    </location>
</feature>
<feature type="compositionally biased region" description="Low complexity" evidence="1">
    <location>
        <begin position="1139"/>
        <end position="1153"/>
    </location>
</feature>
<dbReference type="STRING" id="155417.A0A4Q4TV90"/>
<dbReference type="InterPro" id="IPR007330">
    <property type="entry name" value="MIT_dom"/>
</dbReference>
<feature type="compositionally biased region" description="Low complexity" evidence="1">
    <location>
        <begin position="431"/>
        <end position="443"/>
    </location>
</feature>
<name>A0A4Q4TV90_9PEZI</name>
<feature type="compositionally biased region" description="Low complexity" evidence="1">
    <location>
        <begin position="631"/>
        <end position="643"/>
    </location>
</feature>
<dbReference type="CDD" id="cd02656">
    <property type="entry name" value="MIT"/>
    <property type="match status" value="1"/>
</dbReference>
<feature type="compositionally biased region" description="Low complexity" evidence="1">
    <location>
        <begin position="236"/>
        <end position="249"/>
    </location>
</feature>
<feature type="region of interest" description="Disordered" evidence="1">
    <location>
        <begin position="281"/>
        <end position="419"/>
    </location>
</feature>
<protein>
    <recommendedName>
        <fullName evidence="2">MIT domain-containing protein</fullName>
    </recommendedName>
</protein>
<feature type="compositionally biased region" description="Basic and acidic residues" evidence="1">
    <location>
        <begin position="167"/>
        <end position="176"/>
    </location>
</feature>
<dbReference type="PANTHER" id="PTHR37327">
    <property type="entry name" value="CHROMOSOME 1, WHOLE GENOME SHOTGUN SEQUENCE"/>
    <property type="match status" value="1"/>
</dbReference>
<feature type="compositionally biased region" description="Low complexity" evidence="1">
    <location>
        <begin position="1277"/>
        <end position="1290"/>
    </location>
</feature>
<feature type="compositionally biased region" description="Gly residues" evidence="1">
    <location>
        <begin position="157"/>
        <end position="166"/>
    </location>
</feature>
<evidence type="ECO:0000313" key="4">
    <source>
        <dbReference type="Proteomes" id="UP000293360"/>
    </source>
</evidence>
<dbReference type="Pfam" id="PF04212">
    <property type="entry name" value="MIT"/>
    <property type="match status" value="1"/>
</dbReference>
<accession>A0A4Q4TV90</accession>
<feature type="compositionally biased region" description="Polar residues" evidence="1">
    <location>
        <begin position="1080"/>
        <end position="1122"/>
    </location>
</feature>
<dbReference type="PANTHER" id="PTHR37327:SF1">
    <property type="entry name" value="MICROTUBULE INTERACTING AND TRANSPORT DOMAIN-CONTAINING PROTEIN"/>
    <property type="match status" value="1"/>
</dbReference>
<feature type="compositionally biased region" description="Polar residues" evidence="1">
    <location>
        <begin position="513"/>
        <end position="531"/>
    </location>
</feature>
<feature type="compositionally biased region" description="Low complexity" evidence="1">
    <location>
        <begin position="546"/>
        <end position="555"/>
    </location>
</feature>
<feature type="compositionally biased region" description="Polar residues" evidence="1">
    <location>
        <begin position="10"/>
        <end position="20"/>
    </location>
</feature>
<evidence type="ECO:0000259" key="2">
    <source>
        <dbReference type="SMART" id="SM00745"/>
    </source>
</evidence>
<comment type="caution">
    <text evidence="3">The sequence shown here is derived from an EMBL/GenBank/DDBJ whole genome shotgun (WGS) entry which is preliminary data.</text>
</comment>
<feature type="compositionally biased region" description="Polar residues" evidence="1">
    <location>
        <begin position="444"/>
        <end position="453"/>
    </location>
</feature>
<evidence type="ECO:0000256" key="1">
    <source>
        <dbReference type="SAM" id="MobiDB-lite"/>
    </source>
</evidence>
<feature type="compositionally biased region" description="Low complexity" evidence="1">
    <location>
        <begin position="21"/>
        <end position="69"/>
    </location>
</feature>
<proteinExistence type="predicted"/>
<feature type="compositionally biased region" description="Low complexity" evidence="1">
    <location>
        <begin position="389"/>
        <end position="400"/>
    </location>
</feature>
<evidence type="ECO:0000313" key="3">
    <source>
        <dbReference type="EMBL" id="RYP10792.1"/>
    </source>
</evidence>